<name>A0AAE1Y2K5_9LAMI</name>
<reference evidence="1" key="1">
    <citation type="submission" date="2020-06" db="EMBL/GenBank/DDBJ databases">
        <authorList>
            <person name="Li T."/>
            <person name="Hu X."/>
            <person name="Zhang T."/>
            <person name="Song X."/>
            <person name="Zhang H."/>
            <person name="Dai N."/>
            <person name="Sheng W."/>
            <person name="Hou X."/>
            <person name="Wei L."/>
        </authorList>
    </citation>
    <scope>NUCLEOTIDE SEQUENCE</scope>
    <source>
        <strain evidence="1">3651</strain>
        <tissue evidence="1">Leaf</tissue>
    </source>
</reference>
<organism evidence="1 2">
    <name type="scientific">Sesamum alatum</name>
    <dbReference type="NCBI Taxonomy" id="300844"/>
    <lineage>
        <taxon>Eukaryota</taxon>
        <taxon>Viridiplantae</taxon>
        <taxon>Streptophyta</taxon>
        <taxon>Embryophyta</taxon>
        <taxon>Tracheophyta</taxon>
        <taxon>Spermatophyta</taxon>
        <taxon>Magnoliopsida</taxon>
        <taxon>eudicotyledons</taxon>
        <taxon>Gunneridae</taxon>
        <taxon>Pentapetalae</taxon>
        <taxon>asterids</taxon>
        <taxon>lamiids</taxon>
        <taxon>Lamiales</taxon>
        <taxon>Pedaliaceae</taxon>
        <taxon>Sesamum</taxon>
    </lineage>
</organism>
<proteinExistence type="predicted"/>
<keyword evidence="2" id="KW-1185">Reference proteome</keyword>
<reference evidence="1" key="2">
    <citation type="journal article" date="2024" name="Plant">
        <title>Genomic evolution and insights into agronomic trait innovations of Sesamum species.</title>
        <authorList>
            <person name="Miao H."/>
            <person name="Wang L."/>
            <person name="Qu L."/>
            <person name="Liu H."/>
            <person name="Sun Y."/>
            <person name="Le M."/>
            <person name="Wang Q."/>
            <person name="Wei S."/>
            <person name="Zheng Y."/>
            <person name="Lin W."/>
            <person name="Duan Y."/>
            <person name="Cao H."/>
            <person name="Xiong S."/>
            <person name="Wang X."/>
            <person name="Wei L."/>
            <person name="Li C."/>
            <person name="Ma Q."/>
            <person name="Ju M."/>
            <person name="Zhao R."/>
            <person name="Li G."/>
            <person name="Mu C."/>
            <person name="Tian Q."/>
            <person name="Mei H."/>
            <person name="Zhang T."/>
            <person name="Gao T."/>
            <person name="Zhang H."/>
        </authorList>
    </citation>
    <scope>NUCLEOTIDE SEQUENCE</scope>
    <source>
        <strain evidence="1">3651</strain>
    </source>
</reference>
<accession>A0AAE1Y2K5</accession>
<evidence type="ECO:0000313" key="1">
    <source>
        <dbReference type="EMBL" id="KAK4422097.1"/>
    </source>
</evidence>
<dbReference type="Proteomes" id="UP001293254">
    <property type="component" value="Unassembled WGS sequence"/>
</dbReference>
<dbReference type="AlphaFoldDB" id="A0AAE1Y2K5"/>
<protein>
    <submittedName>
        <fullName evidence="1">Uncharacterized protein</fullName>
    </submittedName>
</protein>
<comment type="caution">
    <text evidence="1">The sequence shown here is derived from an EMBL/GenBank/DDBJ whole genome shotgun (WGS) entry which is preliminary data.</text>
</comment>
<evidence type="ECO:0000313" key="2">
    <source>
        <dbReference type="Proteomes" id="UP001293254"/>
    </source>
</evidence>
<sequence>MFGEIPPPPLSLKICNPSRPAASFFFLSVSPPPSSFAGAPLSLDSPPHCEDFPSNPTQKLLIGGIFFSFHSVQRVPWTSIFRSLQPLSNIDVTGTLLLEPADHHLH</sequence>
<dbReference type="EMBL" id="JACGWO010000008">
    <property type="protein sequence ID" value="KAK4422097.1"/>
    <property type="molecule type" value="Genomic_DNA"/>
</dbReference>
<gene>
    <name evidence="1" type="ORF">Salat_2160700</name>
</gene>